<keyword evidence="4" id="KW-0472">Membrane</keyword>
<comment type="caution">
    <text evidence="7">The sequence shown here is derived from an EMBL/GenBank/DDBJ whole genome shotgun (WGS) entry which is preliminary data.</text>
</comment>
<evidence type="ECO:0000256" key="3">
    <source>
        <dbReference type="ARBA" id="ARBA00022989"/>
    </source>
</evidence>
<evidence type="ECO:0000259" key="6">
    <source>
        <dbReference type="Pfam" id="PF04357"/>
    </source>
</evidence>
<dbReference type="PANTHER" id="PTHR36985:SF1">
    <property type="entry name" value="TRANSLOCATION AND ASSEMBLY MODULE SUBUNIT TAMB"/>
    <property type="match status" value="1"/>
</dbReference>
<feature type="region of interest" description="Disordered" evidence="5">
    <location>
        <begin position="1249"/>
        <end position="1284"/>
    </location>
</feature>
<name>A0A4R7S0J1_9BACT</name>
<dbReference type="Proteomes" id="UP000295662">
    <property type="component" value="Unassembled WGS sequence"/>
</dbReference>
<keyword evidence="2" id="KW-0812">Transmembrane</keyword>
<sequence length="1284" mass="137975">MYATLLLIIVLAVFHRPILRAVIRWVGPKAAASLNLPLSWQVEGSLWGDFKFANIETGGGEGHWLPVAKIGELSATYDWRLLKKGDLEHAVNRVTLHDVEAELDLGKLPASKKAEPASAKEKTPGKLPIVWPRTIDIKNVNAAITLADGGKLIVRGLTLQIGEGMPGILECREIRREPGDLALENIKADVVWESRRITIQNLTLPKAVVLERLAVNLQGLWETDASAAVDMQIGLGAARLGVEASASGLLQPPLLFQAKIQGRDLRSEELHTLGLPKDVFFENGTLDLQAAGDALKPVELGVDVAFSLANIRSKGATIDAVSMKATVKDGRAEVMSLQINRTENRLDLTAVANLPADVKDLATSPWTASLQGSLPKVTDFLDQPPQVLGKLMLNATAEGKGSVATKAQGELMGESLAFQTYKLTQLRTLFSLDGKQASVEIPGLELGVGNSITLNATMQMEDAMPVKASWQIRVSDPSALMKTTGLTPPPEPVAGVIELIGKASFNIQDLSAKNYNGLLADMNLSVNQGGYGEGRIQELSLRTHVEKGSAFLDSADVRFDAENVIKLTGQTLVLEPYTFQAKGDINMAQLTSLNSWLRTFKAPLMESGGLNGDLNITGRLQPWQCVGKVNLNASAVKTVAMPEAATLALETAFEGTVADLKHLEATLGPWRLAVKGTVDEKQARLAELKVWQNKTELVSGSATIPFDLTKADGADGQPMQVSLLAKDLRVDEILAAAGITSLPSGILNADIRVNGRLETAEGRIFVELKNVKVPNGPKAFQPATLRSETVLENKRIRTRSTFSQPPLQTLTAEGDLPLDLPALIKSPGALNDTPLNFRLQMPESDLSFLREYAPDMIRSIPGRLKLDAKIAGTVGKPVLTGGVDLDIKEVAWSKPDLPSVRSVRALIRANGQKVEIQEVSAVLAGGRVKLSGAVDATDVKNPGLNLSLEAREALVFRDPTTSVRANADITCRGTLQQSTVAGLVEVVRGRVFKEIDLLPVLKLPVDVPPVPVNTGRSEAKLTLPPIIKDWLFNVKVLTRDPVLISGNLASGAVSADVRLSGTGASPQLTGGANIDRLLLKLPFSTVKVTKGVVTLRPAHPFDPDLDIRGESRMGSYDITLYIYGDSTNPKTRFTSSPPMSESDIVTMLATGTTLDGSASELASEAATRAAFLFLSEFYRKTFNKKKVVREEPPRLNMTFNPSGADRSNDSVQASYDLSENWRVTGRFTQTGRMKALLGYVLRFGKAARAMDERPESSLASPATVSPMADPVPSAPEPPASAPAP</sequence>
<evidence type="ECO:0000256" key="2">
    <source>
        <dbReference type="ARBA" id="ARBA00022692"/>
    </source>
</evidence>
<dbReference type="GO" id="GO:0005886">
    <property type="term" value="C:plasma membrane"/>
    <property type="evidence" value="ECO:0007669"/>
    <property type="project" value="InterPro"/>
</dbReference>
<evidence type="ECO:0000256" key="4">
    <source>
        <dbReference type="ARBA" id="ARBA00023136"/>
    </source>
</evidence>
<gene>
    <name evidence="7" type="ORF">EI77_02723</name>
</gene>
<evidence type="ECO:0000256" key="5">
    <source>
        <dbReference type="SAM" id="MobiDB-lite"/>
    </source>
</evidence>
<feature type="compositionally biased region" description="Pro residues" evidence="5">
    <location>
        <begin position="1272"/>
        <end position="1284"/>
    </location>
</feature>
<evidence type="ECO:0000313" key="7">
    <source>
        <dbReference type="EMBL" id="TDU70675.1"/>
    </source>
</evidence>
<keyword evidence="8" id="KW-1185">Reference proteome</keyword>
<dbReference type="OrthoDB" id="173980at2"/>
<feature type="domain" description="Translocation and assembly module TamB C-terminal" evidence="6">
    <location>
        <begin position="924"/>
        <end position="1171"/>
    </location>
</feature>
<proteinExistence type="predicted"/>
<evidence type="ECO:0000256" key="1">
    <source>
        <dbReference type="ARBA" id="ARBA00004167"/>
    </source>
</evidence>
<evidence type="ECO:0000313" key="8">
    <source>
        <dbReference type="Proteomes" id="UP000295662"/>
    </source>
</evidence>
<reference evidence="7 8" key="1">
    <citation type="submission" date="2019-03" db="EMBL/GenBank/DDBJ databases">
        <title>Genomic Encyclopedia of Archaeal and Bacterial Type Strains, Phase II (KMG-II): from individual species to whole genera.</title>
        <authorList>
            <person name="Goeker M."/>
        </authorList>
    </citation>
    <scope>NUCLEOTIDE SEQUENCE [LARGE SCALE GENOMIC DNA]</scope>
    <source>
        <strain evidence="7 8">ATCC 25309</strain>
    </source>
</reference>
<protein>
    <submittedName>
        <fullName evidence="7">Autotransporter translocation and assembly factor TamB</fullName>
    </submittedName>
</protein>
<dbReference type="EMBL" id="SOCA01000004">
    <property type="protein sequence ID" value="TDU70675.1"/>
    <property type="molecule type" value="Genomic_DNA"/>
</dbReference>
<keyword evidence="3" id="KW-1133">Transmembrane helix</keyword>
<organism evidence="7 8">
    <name type="scientific">Prosthecobacter fusiformis</name>
    <dbReference type="NCBI Taxonomy" id="48464"/>
    <lineage>
        <taxon>Bacteria</taxon>
        <taxon>Pseudomonadati</taxon>
        <taxon>Verrucomicrobiota</taxon>
        <taxon>Verrucomicrobiia</taxon>
        <taxon>Verrucomicrobiales</taxon>
        <taxon>Verrucomicrobiaceae</taxon>
        <taxon>Prosthecobacter</taxon>
    </lineage>
</organism>
<dbReference type="InterPro" id="IPR007452">
    <property type="entry name" value="TamB_C"/>
</dbReference>
<dbReference type="PANTHER" id="PTHR36985">
    <property type="entry name" value="TRANSLOCATION AND ASSEMBLY MODULE SUBUNIT TAMB"/>
    <property type="match status" value="1"/>
</dbReference>
<accession>A0A4R7S0J1</accession>
<dbReference type="Pfam" id="PF04357">
    <property type="entry name" value="TamB"/>
    <property type="match status" value="1"/>
</dbReference>
<dbReference type="GO" id="GO:0009306">
    <property type="term" value="P:protein secretion"/>
    <property type="evidence" value="ECO:0007669"/>
    <property type="project" value="InterPro"/>
</dbReference>
<comment type="subcellular location">
    <subcellularLocation>
        <location evidence="1">Membrane</location>
        <topology evidence="1">Single-pass membrane protein</topology>
    </subcellularLocation>
</comment>